<keyword evidence="4" id="KW-1185">Reference proteome</keyword>
<dbReference type="RefSeq" id="WP_054875644.1">
    <property type="nucleotide sequence ID" value="NZ_LKET01000035.1"/>
</dbReference>
<evidence type="ECO:0000256" key="1">
    <source>
        <dbReference type="SAM" id="SignalP"/>
    </source>
</evidence>
<evidence type="ECO:0000259" key="2">
    <source>
        <dbReference type="SMART" id="SM00900"/>
    </source>
</evidence>
<dbReference type="Pfam" id="PF04205">
    <property type="entry name" value="FMN_bind"/>
    <property type="match status" value="1"/>
</dbReference>
<sequence length="123" mass="12832">MKLLNKLTSFFLILCFVLAFSGCGGTNKESEKYTPGTYKAAVKGFNGDVTVTITVDADKITNVSVEGPKETPNIGGQAVKELSENIISKQSAEIDIVSGATTTSNAAIEAAKTALAEAKAEVK</sequence>
<dbReference type="PROSITE" id="PS51257">
    <property type="entry name" value="PROKAR_LIPOPROTEIN"/>
    <property type="match status" value="1"/>
</dbReference>
<proteinExistence type="predicted"/>
<dbReference type="GO" id="GO:0010181">
    <property type="term" value="F:FMN binding"/>
    <property type="evidence" value="ECO:0007669"/>
    <property type="project" value="InterPro"/>
</dbReference>
<feature type="chain" id="PRO_5039450723" evidence="1">
    <location>
        <begin position="22"/>
        <end position="123"/>
    </location>
</feature>
<feature type="domain" description="FMN-binding" evidence="2">
    <location>
        <begin position="44"/>
        <end position="118"/>
    </location>
</feature>
<dbReference type="Proteomes" id="UP000050326">
    <property type="component" value="Unassembled WGS sequence"/>
</dbReference>
<name>A0A0P9AEL0_9CLOT</name>
<comment type="caution">
    <text evidence="3">The sequence shown here is derived from an EMBL/GenBank/DDBJ whole genome shotgun (WGS) entry which is preliminary data.</text>
</comment>
<dbReference type="InterPro" id="IPR007329">
    <property type="entry name" value="FMN-bd"/>
</dbReference>
<gene>
    <name evidence="3" type="primary">rsxG_2</name>
    <name evidence="3" type="ORF">OXPF_26140</name>
</gene>
<dbReference type="Gene3D" id="3.90.1010.20">
    <property type="match status" value="1"/>
</dbReference>
<dbReference type="EMBL" id="LKET01000035">
    <property type="protein sequence ID" value="KPU43754.1"/>
    <property type="molecule type" value="Genomic_DNA"/>
</dbReference>
<dbReference type="SMART" id="SM00900">
    <property type="entry name" value="FMN_bind"/>
    <property type="match status" value="1"/>
</dbReference>
<dbReference type="OrthoDB" id="384237at2"/>
<organism evidence="3 4">
    <name type="scientific">Oxobacter pfennigii</name>
    <dbReference type="NCBI Taxonomy" id="36849"/>
    <lineage>
        <taxon>Bacteria</taxon>
        <taxon>Bacillati</taxon>
        <taxon>Bacillota</taxon>
        <taxon>Clostridia</taxon>
        <taxon>Eubacteriales</taxon>
        <taxon>Clostridiaceae</taxon>
        <taxon>Oxobacter</taxon>
    </lineage>
</organism>
<dbReference type="STRING" id="36849.OXPF_26140"/>
<dbReference type="GO" id="GO:0016020">
    <property type="term" value="C:membrane"/>
    <property type="evidence" value="ECO:0007669"/>
    <property type="project" value="InterPro"/>
</dbReference>
<accession>A0A0P9AEL0</accession>
<dbReference type="AlphaFoldDB" id="A0A0P9AEL0"/>
<protein>
    <submittedName>
        <fullName evidence="3">Electron transport complex subunit RsxG</fullName>
    </submittedName>
</protein>
<reference evidence="3 4" key="1">
    <citation type="submission" date="2015-09" db="EMBL/GenBank/DDBJ databases">
        <title>Genome sequence of Oxobacter pfennigii DSM 3222.</title>
        <authorList>
            <person name="Poehlein A."/>
            <person name="Bengelsdorf F.R."/>
            <person name="Schiel-Bengelsdorf B."/>
            <person name="Duerre P."/>
            <person name="Daniel R."/>
        </authorList>
    </citation>
    <scope>NUCLEOTIDE SEQUENCE [LARGE SCALE GENOMIC DNA]</scope>
    <source>
        <strain evidence="3 4">DSM 3222</strain>
    </source>
</reference>
<keyword evidence="1" id="KW-0732">Signal</keyword>
<evidence type="ECO:0000313" key="4">
    <source>
        <dbReference type="Proteomes" id="UP000050326"/>
    </source>
</evidence>
<feature type="signal peptide" evidence="1">
    <location>
        <begin position="1"/>
        <end position="21"/>
    </location>
</feature>
<evidence type="ECO:0000313" key="3">
    <source>
        <dbReference type="EMBL" id="KPU43754.1"/>
    </source>
</evidence>